<evidence type="ECO:0000313" key="2">
    <source>
        <dbReference type="EMBL" id="MFD2738960.1"/>
    </source>
</evidence>
<dbReference type="Proteomes" id="UP001597474">
    <property type="component" value="Unassembled WGS sequence"/>
</dbReference>
<reference evidence="3" key="1">
    <citation type="journal article" date="2019" name="Int. J. Syst. Evol. Microbiol.">
        <title>The Global Catalogue of Microorganisms (GCM) 10K type strain sequencing project: providing services to taxonomists for standard genome sequencing and annotation.</title>
        <authorList>
            <consortium name="The Broad Institute Genomics Platform"/>
            <consortium name="The Broad Institute Genome Sequencing Center for Infectious Disease"/>
            <person name="Wu L."/>
            <person name="Ma J."/>
        </authorList>
    </citation>
    <scope>NUCLEOTIDE SEQUENCE [LARGE SCALE GENOMIC DNA]</scope>
    <source>
        <strain evidence="3">TISTR 2562</strain>
    </source>
</reference>
<evidence type="ECO:0000259" key="1">
    <source>
        <dbReference type="Pfam" id="PF04326"/>
    </source>
</evidence>
<dbReference type="EMBL" id="JBHUMP010000003">
    <property type="protein sequence ID" value="MFD2738960.1"/>
    <property type="molecule type" value="Genomic_DNA"/>
</dbReference>
<evidence type="ECO:0000313" key="3">
    <source>
        <dbReference type="Proteomes" id="UP001597474"/>
    </source>
</evidence>
<feature type="domain" description="Schlafen AlbA-2" evidence="1">
    <location>
        <begin position="86"/>
        <end position="214"/>
    </location>
</feature>
<organism evidence="2 3">
    <name type="scientific">Sulfitobacter aestuarii</name>
    <dbReference type="NCBI Taxonomy" id="2161676"/>
    <lineage>
        <taxon>Bacteria</taxon>
        <taxon>Pseudomonadati</taxon>
        <taxon>Pseudomonadota</taxon>
        <taxon>Alphaproteobacteria</taxon>
        <taxon>Rhodobacterales</taxon>
        <taxon>Roseobacteraceae</taxon>
        <taxon>Sulfitobacter</taxon>
    </lineage>
</organism>
<dbReference type="RefSeq" id="WP_386372147.1">
    <property type="nucleotide sequence ID" value="NZ_JBHUMP010000003.1"/>
</dbReference>
<accession>A0ABW5U0Y9</accession>
<dbReference type="InterPro" id="IPR027417">
    <property type="entry name" value="P-loop_NTPase"/>
</dbReference>
<comment type="caution">
    <text evidence="2">The sequence shown here is derived from an EMBL/GenBank/DDBJ whole genome shotgun (WGS) entry which is preliminary data.</text>
</comment>
<dbReference type="Pfam" id="PF04326">
    <property type="entry name" value="SLFN_AlbA_2"/>
    <property type="match status" value="1"/>
</dbReference>
<dbReference type="SUPFAM" id="SSF52540">
    <property type="entry name" value="P-loop containing nucleoside triphosphate hydrolases"/>
    <property type="match status" value="1"/>
</dbReference>
<name>A0ABW5U0Y9_9RHOB</name>
<proteinExistence type="predicted"/>
<dbReference type="InterPro" id="IPR038461">
    <property type="entry name" value="Schlafen_AlbA_2_dom_sf"/>
</dbReference>
<dbReference type="InterPro" id="IPR007421">
    <property type="entry name" value="Schlafen_AlbA_2_dom"/>
</dbReference>
<dbReference type="Gene3D" id="3.40.50.300">
    <property type="entry name" value="P-loop containing nucleotide triphosphate hydrolases"/>
    <property type="match status" value="1"/>
</dbReference>
<protein>
    <submittedName>
        <fullName evidence="2">Helix-turn-helix domain-containing protein</fullName>
    </submittedName>
</protein>
<keyword evidence="3" id="KW-1185">Reference proteome</keyword>
<dbReference type="Gene3D" id="3.30.950.30">
    <property type="entry name" value="Schlafen, AAA domain"/>
    <property type="match status" value="1"/>
</dbReference>
<sequence>MAPAIENRIYDWARLAQHTLYCKALLNNLAENSMTIEDSTDSNQVVHTESIQQLAASLIAAPTDHLKAEKFLNSLQDAKGIFRAQEDDIFDFKREFPHSFTDSYFAAICRLIFGFHNTFGGIVVLGVDDEKRTAGHNKKIVNIERLNTRLRELSGQSINVRHLHLEDEDEERDDSTSVDLLVVPKRPTSQPPIVLLSKIDKYPEGTLWLRRGHEVLEAGSGETSFLFGPRNIDQSESFERIEGYLPSRPSRVNKFVGRIDVLSKLLSWISSEDEPRKFLWGRGGCGKSTVAFEFASLVRAHGKSLQTADGNIFDRVIYLTAKEKELNTTAVKIQDTEFRDFSNFDELLKAILIASDYSEEEDYSPLSREELTARVKELFTYESILIVIDDIDTLTTKGEDAGFDRLFRLSLQSSNTVRLLYTQRNQPISSENAIEVTGFQREENYREFVESCCAQFKVPLPDEKYFKNGLKTSTECIPLIIETIVGLRKTCGSYEKANQIFLERRGAEARRYLFEREYEALHRDNNARHVLATIAEFGRPASNDEIGAIIRIGGDLISESIGEVIDFFLSTTISEEGETKYFVNPVTRNFLKDKTNRLDFGAAIVEAVRSFRTSGRKKPNEVVILESKVDRALSRSDLAEAKSLVSGSFPPKVSENASFRMLRARVFAKCFPQLVAEARDDFRFCIDHGHENAAGMRDWFTLERKSTSLKTQEEICNFVISGKGYADTVKHEFIARKATVQYFLGKDMGPGSTDALPLLSEALKLHTQAYNFFYAQGAQTIENFRYVRSTAFSFLNLSISLNMEKEFLRVIKSIQKQEGFLPEPLLDPLVEFSEFVHQGLVGKGDIARRREGLFRSIKSDAASGSLRFERKELSRKFEAKILRLSS</sequence>
<gene>
    <name evidence="2" type="ORF">ACFSUD_05230</name>
</gene>